<keyword evidence="3" id="KW-1185">Reference proteome</keyword>
<dbReference type="AlphaFoldDB" id="A0A8T0ERS3"/>
<sequence>MTWSKGRSILKNSDTEYWRCGVIKAVPQVPNVHRRMKPTAGIRGMGGKKTRKPSPKRMVVERRTRGVRCTEQTKASKNTPHPGKTPPRRPVGLTVDAKERGTPAKGRRTQGTRCLITTKTQSHKPRQTGRYVKKQKGNNGGDGGKGDSGLKASPRGYGTMVKDGNTR</sequence>
<feature type="compositionally biased region" description="Basic residues" evidence="1">
    <location>
        <begin position="46"/>
        <end position="55"/>
    </location>
</feature>
<feature type="compositionally biased region" description="Gly residues" evidence="1">
    <location>
        <begin position="138"/>
        <end position="147"/>
    </location>
</feature>
<gene>
    <name evidence="2" type="ORF">HNY73_013990</name>
</gene>
<organism evidence="2 3">
    <name type="scientific">Argiope bruennichi</name>
    <name type="common">Wasp spider</name>
    <name type="synonym">Aranea bruennichi</name>
    <dbReference type="NCBI Taxonomy" id="94029"/>
    <lineage>
        <taxon>Eukaryota</taxon>
        <taxon>Metazoa</taxon>
        <taxon>Ecdysozoa</taxon>
        <taxon>Arthropoda</taxon>
        <taxon>Chelicerata</taxon>
        <taxon>Arachnida</taxon>
        <taxon>Araneae</taxon>
        <taxon>Araneomorphae</taxon>
        <taxon>Entelegynae</taxon>
        <taxon>Araneoidea</taxon>
        <taxon>Araneidae</taxon>
        <taxon>Argiope</taxon>
    </lineage>
</organism>
<feature type="region of interest" description="Disordered" evidence="1">
    <location>
        <begin position="38"/>
        <end position="167"/>
    </location>
</feature>
<reference evidence="2" key="1">
    <citation type="journal article" date="2020" name="bioRxiv">
        <title>Chromosome-level reference genome of the European wasp spider Argiope bruennichi: a resource for studies on range expansion and evolutionary adaptation.</title>
        <authorList>
            <person name="Sheffer M.M."/>
            <person name="Hoppe A."/>
            <person name="Krehenwinkel H."/>
            <person name="Uhl G."/>
            <person name="Kuss A.W."/>
            <person name="Jensen L."/>
            <person name="Jensen C."/>
            <person name="Gillespie R.G."/>
            <person name="Hoff K.J."/>
            <person name="Prost S."/>
        </authorList>
    </citation>
    <scope>NUCLEOTIDE SEQUENCE</scope>
</reference>
<evidence type="ECO:0000313" key="3">
    <source>
        <dbReference type="Proteomes" id="UP000807504"/>
    </source>
</evidence>
<protein>
    <submittedName>
        <fullName evidence="2">Uncharacterized protein</fullName>
    </submittedName>
</protein>
<proteinExistence type="predicted"/>
<evidence type="ECO:0000256" key="1">
    <source>
        <dbReference type="SAM" id="MobiDB-lite"/>
    </source>
</evidence>
<feature type="compositionally biased region" description="Polar residues" evidence="1">
    <location>
        <begin position="70"/>
        <end position="79"/>
    </location>
</feature>
<comment type="caution">
    <text evidence="2">The sequence shown here is derived from an EMBL/GenBank/DDBJ whole genome shotgun (WGS) entry which is preliminary data.</text>
</comment>
<reference evidence="2" key="2">
    <citation type="submission" date="2020-06" db="EMBL/GenBank/DDBJ databases">
        <authorList>
            <person name="Sheffer M."/>
        </authorList>
    </citation>
    <scope>NUCLEOTIDE SEQUENCE</scope>
</reference>
<dbReference type="EMBL" id="JABXBU010002072">
    <property type="protein sequence ID" value="KAF8777065.1"/>
    <property type="molecule type" value="Genomic_DNA"/>
</dbReference>
<dbReference type="Proteomes" id="UP000807504">
    <property type="component" value="Unassembled WGS sequence"/>
</dbReference>
<evidence type="ECO:0000313" key="2">
    <source>
        <dbReference type="EMBL" id="KAF8777065.1"/>
    </source>
</evidence>
<name>A0A8T0ERS3_ARGBR</name>
<accession>A0A8T0ERS3</accession>
<feature type="compositionally biased region" description="Polar residues" evidence="1">
    <location>
        <begin position="111"/>
        <end position="120"/>
    </location>
</feature>
<feature type="compositionally biased region" description="Basic residues" evidence="1">
    <location>
        <begin position="121"/>
        <end position="136"/>
    </location>
</feature>